<dbReference type="Gene3D" id="3.40.50.1360">
    <property type="match status" value="1"/>
</dbReference>
<dbReference type="Proteomes" id="UP000008332">
    <property type="component" value="Chromosome"/>
</dbReference>
<dbReference type="RefSeq" id="WP_011465831.1">
    <property type="nucleotide sequence ID" value="NC_007908.1"/>
</dbReference>
<evidence type="ECO:0000313" key="6">
    <source>
        <dbReference type="Proteomes" id="UP000008332"/>
    </source>
</evidence>
<dbReference type="PROSITE" id="PS00894">
    <property type="entry name" value="HTH_DEOR_1"/>
    <property type="match status" value="1"/>
</dbReference>
<gene>
    <name evidence="5" type="ordered locus">Rfer_3564</name>
</gene>
<protein>
    <submittedName>
        <fullName evidence="5">Transcriptional regulator, DeoR family</fullName>
    </submittedName>
</protein>
<evidence type="ECO:0000256" key="3">
    <source>
        <dbReference type="ARBA" id="ARBA00023163"/>
    </source>
</evidence>
<dbReference type="GO" id="GO:0003700">
    <property type="term" value="F:DNA-binding transcription factor activity"/>
    <property type="evidence" value="ECO:0007669"/>
    <property type="project" value="InterPro"/>
</dbReference>
<dbReference type="PRINTS" id="PR00037">
    <property type="entry name" value="HTHLACR"/>
</dbReference>
<dbReference type="AlphaFoldDB" id="Q21SI5"/>
<dbReference type="PANTHER" id="PTHR30363:SF44">
    <property type="entry name" value="AGA OPERON TRANSCRIPTIONAL REPRESSOR-RELATED"/>
    <property type="match status" value="1"/>
</dbReference>
<evidence type="ECO:0000259" key="4">
    <source>
        <dbReference type="PROSITE" id="PS51000"/>
    </source>
</evidence>
<dbReference type="InterPro" id="IPR001034">
    <property type="entry name" value="DeoR_HTH"/>
</dbReference>
<proteinExistence type="predicted"/>
<reference evidence="6" key="1">
    <citation type="submission" date="2006-02" db="EMBL/GenBank/DDBJ databases">
        <title>Complete sequence of chromosome of Rhodoferax ferrireducens DSM 15236.</title>
        <authorList>
            <person name="Copeland A."/>
            <person name="Lucas S."/>
            <person name="Lapidus A."/>
            <person name="Barry K."/>
            <person name="Detter J.C."/>
            <person name="Glavina del Rio T."/>
            <person name="Hammon N."/>
            <person name="Israni S."/>
            <person name="Pitluck S."/>
            <person name="Brettin T."/>
            <person name="Bruce D."/>
            <person name="Han C."/>
            <person name="Tapia R."/>
            <person name="Gilna P."/>
            <person name="Kiss H."/>
            <person name="Schmutz J."/>
            <person name="Larimer F."/>
            <person name="Land M."/>
            <person name="Kyrpides N."/>
            <person name="Ivanova N."/>
            <person name="Richardson P."/>
        </authorList>
    </citation>
    <scope>NUCLEOTIDE SEQUENCE [LARGE SCALE GENOMIC DNA]</scope>
    <source>
        <strain evidence="6">ATCC BAA-621 / DSM 15236 / T118</strain>
    </source>
</reference>
<organism evidence="5 6">
    <name type="scientific">Albidiferax ferrireducens (strain ATCC BAA-621 / DSM 15236 / T118)</name>
    <name type="common">Rhodoferax ferrireducens</name>
    <dbReference type="NCBI Taxonomy" id="338969"/>
    <lineage>
        <taxon>Bacteria</taxon>
        <taxon>Pseudomonadati</taxon>
        <taxon>Pseudomonadota</taxon>
        <taxon>Betaproteobacteria</taxon>
        <taxon>Burkholderiales</taxon>
        <taxon>Comamonadaceae</taxon>
        <taxon>Rhodoferax</taxon>
    </lineage>
</organism>
<dbReference type="InterPro" id="IPR050313">
    <property type="entry name" value="Carb_Metab_HTH_regulators"/>
</dbReference>
<evidence type="ECO:0000256" key="2">
    <source>
        <dbReference type="ARBA" id="ARBA00023125"/>
    </source>
</evidence>
<dbReference type="InterPro" id="IPR036390">
    <property type="entry name" value="WH_DNA-bd_sf"/>
</dbReference>
<accession>Q21SI5</accession>
<dbReference type="STRING" id="338969.Rfer_3564"/>
<dbReference type="SUPFAM" id="SSF100950">
    <property type="entry name" value="NagB/RpiA/CoA transferase-like"/>
    <property type="match status" value="1"/>
</dbReference>
<dbReference type="SMART" id="SM00420">
    <property type="entry name" value="HTH_DEOR"/>
    <property type="match status" value="1"/>
</dbReference>
<sequence>MSNKVTRRHEDLVVALQAGVRGSESLSRHLGVSLVTLRRDLIQLEAEGRLVRTFGGAVPVGGHEPELSLVQRKHLHREYKEAIARAAAALIRPGETVIIDGGTTTAALAEKLRGRSDLRVITNNLQVMATLSGEDGIELVMLGGAVRRLSLSTSGPLAELTLRRLSAERVFLGTDGVVAGRGLCEASNDQIQLKELMMAQASKIYVLADSSKLGRSAQQAWAPLDRPWTLITDAKAEALQLDPFRQLPTVTVLCASDDGSIADS</sequence>
<keyword evidence="2" id="KW-0238">DNA-binding</keyword>
<keyword evidence="6" id="KW-1185">Reference proteome</keyword>
<keyword evidence="1" id="KW-0805">Transcription regulation</keyword>
<dbReference type="InterPro" id="IPR037171">
    <property type="entry name" value="NagB/RpiA_transferase-like"/>
</dbReference>
<dbReference type="Pfam" id="PF00455">
    <property type="entry name" value="DeoRC"/>
    <property type="match status" value="1"/>
</dbReference>
<name>Q21SI5_ALBFT</name>
<keyword evidence="3" id="KW-0804">Transcription</keyword>
<dbReference type="PROSITE" id="PS51000">
    <property type="entry name" value="HTH_DEOR_2"/>
    <property type="match status" value="1"/>
</dbReference>
<dbReference type="eggNOG" id="COG1349">
    <property type="taxonomic scope" value="Bacteria"/>
</dbReference>
<dbReference type="InterPro" id="IPR018356">
    <property type="entry name" value="Tscrpt_reg_HTH_DeoR_CS"/>
</dbReference>
<dbReference type="KEGG" id="rfr:Rfer_3564"/>
<evidence type="ECO:0000313" key="5">
    <source>
        <dbReference type="EMBL" id="ABD71268.1"/>
    </source>
</evidence>
<feature type="domain" description="HTH deoR-type" evidence="4">
    <location>
        <begin position="4"/>
        <end position="59"/>
    </location>
</feature>
<dbReference type="OrthoDB" id="9814815at2"/>
<dbReference type="SUPFAM" id="SSF46785">
    <property type="entry name" value="Winged helix' DNA-binding domain"/>
    <property type="match status" value="1"/>
</dbReference>
<dbReference type="SMART" id="SM01134">
    <property type="entry name" value="DeoRC"/>
    <property type="match status" value="1"/>
</dbReference>
<dbReference type="PANTHER" id="PTHR30363">
    <property type="entry name" value="HTH-TYPE TRANSCRIPTIONAL REGULATOR SRLR-RELATED"/>
    <property type="match status" value="1"/>
</dbReference>
<dbReference type="Pfam" id="PF08220">
    <property type="entry name" value="HTH_DeoR"/>
    <property type="match status" value="1"/>
</dbReference>
<dbReference type="HOGENOM" id="CLU_060699_3_1_4"/>
<evidence type="ECO:0000256" key="1">
    <source>
        <dbReference type="ARBA" id="ARBA00023015"/>
    </source>
</evidence>
<dbReference type="EMBL" id="CP000267">
    <property type="protein sequence ID" value="ABD71268.1"/>
    <property type="molecule type" value="Genomic_DNA"/>
</dbReference>
<dbReference type="GO" id="GO:0003677">
    <property type="term" value="F:DNA binding"/>
    <property type="evidence" value="ECO:0007669"/>
    <property type="project" value="UniProtKB-KW"/>
</dbReference>
<dbReference type="InterPro" id="IPR014036">
    <property type="entry name" value="DeoR-like_C"/>
</dbReference>